<feature type="compositionally biased region" description="Basic and acidic residues" evidence="1">
    <location>
        <begin position="1"/>
        <end position="14"/>
    </location>
</feature>
<dbReference type="AlphaFoldDB" id="A0A2P7QRA8"/>
<organism evidence="2 3">
    <name type="scientific">Allosphingosinicella deserti</name>
    <dbReference type="NCBI Taxonomy" id="2116704"/>
    <lineage>
        <taxon>Bacteria</taxon>
        <taxon>Pseudomonadati</taxon>
        <taxon>Pseudomonadota</taxon>
        <taxon>Alphaproteobacteria</taxon>
        <taxon>Sphingomonadales</taxon>
        <taxon>Sphingomonadaceae</taxon>
        <taxon>Allosphingosinicella</taxon>
    </lineage>
</organism>
<evidence type="ECO:0000313" key="2">
    <source>
        <dbReference type="EMBL" id="PSJ40502.1"/>
    </source>
</evidence>
<keyword evidence="3" id="KW-1185">Reference proteome</keyword>
<protein>
    <submittedName>
        <fullName evidence="2">Uncharacterized protein</fullName>
    </submittedName>
</protein>
<accession>A0A2P7QRA8</accession>
<comment type="caution">
    <text evidence="2">The sequence shown here is derived from an EMBL/GenBank/DDBJ whole genome shotgun (WGS) entry which is preliminary data.</text>
</comment>
<name>A0A2P7QRA8_9SPHN</name>
<reference evidence="2 3" key="1">
    <citation type="submission" date="2018-03" db="EMBL/GenBank/DDBJ databases">
        <title>The draft genome of Sphingosinicella sp. GL-C-18.</title>
        <authorList>
            <person name="Liu L."/>
            <person name="Li L."/>
            <person name="Liang L."/>
            <person name="Zhang X."/>
            <person name="Wang T."/>
        </authorList>
    </citation>
    <scope>NUCLEOTIDE SEQUENCE [LARGE SCALE GENOMIC DNA]</scope>
    <source>
        <strain evidence="2 3">GL-C-18</strain>
    </source>
</reference>
<dbReference type="Proteomes" id="UP000241167">
    <property type="component" value="Unassembled WGS sequence"/>
</dbReference>
<sequence length="105" mass="11475">MNEEEKMSSERKPQENPFVPLDTPVSLASASERVVQTNEIGRVIGFGCHQDEQDALESLKQFAKQARENPDAASDPSFRETLHGHVQKLEEAIASSYGGTSGSQS</sequence>
<evidence type="ECO:0000256" key="1">
    <source>
        <dbReference type="SAM" id="MobiDB-lite"/>
    </source>
</evidence>
<feature type="region of interest" description="Disordered" evidence="1">
    <location>
        <begin position="1"/>
        <end position="25"/>
    </location>
</feature>
<proteinExistence type="predicted"/>
<evidence type="ECO:0000313" key="3">
    <source>
        <dbReference type="Proteomes" id="UP000241167"/>
    </source>
</evidence>
<dbReference type="EMBL" id="PXYI01000003">
    <property type="protein sequence ID" value="PSJ40502.1"/>
    <property type="molecule type" value="Genomic_DNA"/>
</dbReference>
<dbReference type="RefSeq" id="WP_146150979.1">
    <property type="nucleotide sequence ID" value="NZ_PXYI01000003.1"/>
</dbReference>
<gene>
    <name evidence="2" type="ORF">C7I55_09205</name>
</gene>